<protein>
    <submittedName>
        <fullName evidence="2">Uncharacterized protein</fullName>
    </submittedName>
</protein>
<dbReference type="Pfam" id="PF03087">
    <property type="entry name" value="BPS1"/>
    <property type="match status" value="2"/>
</dbReference>
<name>A0AAQ3QHM1_9LILI</name>
<evidence type="ECO:0000313" key="2">
    <source>
        <dbReference type="EMBL" id="WOL09736.1"/>
    </source>
</evidence>
<dbReference type="Proteomes" id="UP001327560">
    <property type="component" value="Chromosome 6"/>
</dbReference>
<evidence type="ECO:0000313" key="3">
    <source>
        <dbReference type="Proteomes" id="UP001327560"/>
    </source>
</evidence>
<dbReference type="EMBL" id="CP136895">
    <property type="protein sequence ID" value="WOL09736.1"/>
    <property type="molecule type" value="Genomic_DNA"/>
</dbReference>
<dbReference type="PANTHER" id="PTHR33070">
    <property type="entry name" value="OS06G0725500 PROTEIN"/>
    <property type="match status" value="1"/>
</dbReference>
<proteinExistence type="predicted"/>
<gene>
    <name evidence="2" type="ORF">Cni_G18489</name>
</gene>
<sequence>MNVVARIVITDKSRPCLQAEAQKQNAFNPFLLCGGISSSSRHLRTLIHSAYASSSSSSSSIYHLRHKSFHVVAEEEKNQEMATVVGNDCKLGCPESFPPLNLADCRNAAAKRSFSSRCISLPARTHPLDAYLADDLHSLRSWLSSSSSSCSNAHSISNGLTRLHRLLADLPGILQLPRAQDHLRRSPVLADRLLDDFLRLADAHGSFRSASLGLQQLLAATQVALRHLEEPRLASCLRAQRDAGKQLSKLAATVREIKKQPQPAGFTAEETEVAKVMLEVVASVAEASTTVFLGVAEISAAAMDATTTPSRFSWASAVLRWRERATSRLLYNKASREVNMGGGKWRKERSATKFNGTASSMEDSRPSTPFRWEAAALRWKARATSESLSKKSSMGAIGGDAEAEEKRKATLEKLRRAEDAIRSLENGGELVIRSLVNVRVTFLNILTPGI</sequence>
<reference evidence="2 3" key="1">
    <citation type="submission" date="2023-10" db="EMBL/GenBank/DDBJ databases">
        <title>Chromosome-scale genome assembly provides insights into flower coloration mechanisms of Canna indica.</title>
        <authorList>
            <person name="Li C."/>
        </authorList>
    </citation>
    <scope>NUCLEOTIDE SEQUENCE [LARGE SCALE GENOMIC DNA]</scope>
    <source>
        <tissue evidence="2">Flower</tissue>
    </source>
</reference>
<dbReference type="GO" id="GO:0048364">
    <property type="term" value="P:root development"/>
    <property type="evidence" value="ECO:0007669"/>
    <property type="project" value="InterPro"/>
</dbReference>
<evidence type="ECO:0000256" key="1">
    <source>
        <dbReference type="SAM" id="Coils"/>
    </source>
</evidence>
<dbReference type="PANTHER" id="PTHR33070:SF49">
    <property type="entry name" value="OS06G0725500 PROTEIN"/>
    <property type="match status" value="1"/>
</dbReference>
<keyword evidence="3" id="KW-1185">Reference proteome</keyword>
<feature type="coiled-coil region" evidence="1">
    <location>
        <begin position="400"/>
        <end position="427"/>
    </location>
</feature>
<organism evidence="2 3">
    <name type="scientific">Canna indica</name>
    <name type="common">Indian-shot</name>
    <dbReference type="NCBI Taxonomy" id="4628"/>
    <lineage>
        <taxon>Eukaryota</taxon>
        <taxon>Viridiplantae</taxon>
        <taxon>Streptophyta</taxon>
        <taxon>Embryophyta</taxon>
        <taxon>Tracheophyta</taxon>
        <taxon>Spermatophyta</taxon>
        <taxon>Magnoliopsida</taxon>
        <taxon>Liliopsida</taxon>
        <taxon>Zingiberales</taxon>
        <taxon>Cannaceae</taxon>
        <taxon>Canna</taxon>
    </lineage>
</organism>
<accession>A0AAQ3QHM1</accession>
<keyword evidence="1" id="KW-0175">Coiled coil</keyword>
<dbReference type="InterPro" id="IPR004320">
    <property type="entry name" value="BPS1_pln"/>
</dbReference>
<dbReference type="AlphaFoldDB" id="A0AAQ3QHM1"/>
<dbReference type="GO" id="GO:0048367">
    <property type="term" value="P:shoot system development"/>
    <property type="evidence" value="ECO:0007669"/>
    <property type="project" value="InterPro"/>
</dbReference>